<evidence type="ECO:0000256" key="2">
    <source>
        <dbReference type="ARBA" id="ARBA00004123"/>
    </source>
</evidence>
<evidence type="ECO:0000256" key="5">
    <source>
        <dbReference type="ARBA" id="ARBA00022723"/>
    </source>
</evidence>
<keyword evidence="5" id="KW-0479">Metal-binding</keyword>
<accession>A0A9C5Z422</accession>
<evidence type="ECO:0000259" key="8">
    <source>
        <dbReference type="Pfam" id="PF13359"/>
    </source>
</evidence>
<gene>
    <name evidence="10" type="primary">LOC119639420</name>
</gene>
<dbReference type="GO" id="GO:0016787">
    <property type="term" value="F:hydrolase activity"/>
    <property type="evidence" value="ECO:0007669"/>
    <property type="project" value="UniProtKB-KW"/>
</dbReference>
<evidence type="ECO:0000313" key="9">
    <source>
        <dbReference type="Proteomes" id="UP000092443"/>
    </source>
</evidence>
<dbReference type="AlphaFoldDB" id="A0A9C5Z422"/>
<organism evidence="9 10">
    <name type="scientific">Glossina fuscipes</name>
    <dbReference type="NCBI Taxonomy" id="7396"/>
    <lineage>
        <taxon>Eukaryota</taxon>
        <taxon>Metazoa</taxon>
        <taxon>Ecdysozoa</taxon>
        <taxon>Arthropoda</taxon>
        <taxon>Hexapoda</taxon>
        <taxon>Insecta</taxon>
        <taxon>Pterygota</taxon>
        <taxon>Neoptera</taxon>
        <taxon>Endopterygota</taxon>
        <taxon>Diptera</taxon>
        <taxon>Brachycera</taxon>
        <taxon>Muscomorpha</taxon>
        <taxon>Hippoboscoidea</taxon>
        <taxon>Glossinidae</taxon>
        <taxon>Glossina</taxon>
    </lineage>
</organism>
<dbReference type="GO" id="GO:0004518">
    <property type="term" value="F:nuclease activity"/>
    <property type="evidence" value="ECO:0007669"/>
    <property type="project" value="UniProtKB-KW"/>
</dbReference>
<protein>
    <submittedName>
        <fullName evidence="10">Nuclease HARBI1</fullName>
    </submittedName>
</protein>
<dbReference type="PANTHER" id="PTHR22930">
    <property type="match status" value="1"/>
</dbReference>
<dbReference type="GeneID" id="119639420"/>
<dbReference type="InterPro" id="IPR027806">
    <property type="entry name" value="HARBI1_dom"/>
</dbReference>
<evidence type="ECO:0000313" key="10">
    <source>
        <dbReference type="RefSeq" id="XP_037892708.1"/>
    </source>
</evidence>
<evidence type="ECO:0000256" key="7">
    <source>
        <dbReference type="ARBA" id="ARBA00023242"/>
    </source>
</evidence>
<feature type="domain" description="DDE Tnp4" evidence="8">
    <location>
        <begin position="154"/>
        <end position="307"/>
    </location>
</feature>
<keyword evidence="9" id="KW-1185">Reference proteome</keyword>
<keyword evidence="7" id="KW-0539">Nucleus</keyword>
<sequence length="361" mass="40926">MIPLLILSYFAVGEHPDWRKRSLTRRRRALRDASNPLTLPEEVFLQKFRVSKEAFEYILGKIGANDGIRRTYTPPVIRLALTLELLGSRSHGRLAGSDLCSTVAQATFSVVVSEMIQELEDKLCSEWIQLNINADTKRWFYKEFGIPGVIGCVGGTHIYFRKTSQAEESFINPSGKASVNGMVVCDHDMKIIGVNFGFPGSTHDSHVWNHSNERAYLKDHWNRNESNGWLLGSSGYPLEPWLMTPYKNAVDPTKRKYNDIHSQARSIVNRCIDLYKGRWRIFMEDRKSRYNALKMGKFATVCAALHNICIHYKVKDFEIGDFISSAPGTDWDDGVEVMIESAQLIRISEETRNGVASALAS</sequence>
<evidence type="ECO:0000256" key="4">
    <source>
        <dbReference type="ARBA" id="ARBA00022722"/>
    </source>
</evidence>
<dbReference type="PANTHER" id="PTHR22930:SF289">
    <property type="entry name" value="DDE TNP4 DOMAIN-CONTAINING PROTEIN-RELATED"/>
    <property type="match status" value="1"/>
</dbReference>
<evidence type="ECO:0000256" key="3">
    <source>
        <dbReference type="ARBA" id="ARBA00006958"/>
    </source>
</evidence>
<comment type="subcellular location">
    <subcellularLocation>
        <location evidence="2">Nucleus</location>
    </subcellularLocation>
</comment>
<evidence type="ECO:0000256" key="1">
    <source>
        <dbReference type="ARBA" id="ARBA00001968"/>
    </source>
</evidence>
<dbReference type="KEGG" id="gfs:119639420"/>
<comment type="similarity">
    <text evidence="3">Belongs to the HARBI1 family.</text>
</comment>
<dbReference type="Pfam" id="PF13359">
    <property type="entry name" value="DDE_Tnp_4"/>
    <property type="match status" value="1"/>
</dbReference>
<reference evidence="10" key="1">
    <citation type="submission" date="2025-08" db="UniProtKB">
        <authorList>
            <consortium name="RefSeq"/>
        </authorList>
    </citation>
    <scope>IDENTIFICATION</scope>
    <source>
        <tissue evidence="10">Whole body pupa</tissue>
    </source>
</reference>
<dbReference type="InterPro" id="IPR045249">
    <property type="entry name" value="HARBI1-like"/>
</dbReference>
<keyword evidence="6" id="KW-0378">Hydrolase</keyword>
<dbReference type="GO" id="GO:0005634">
    <property type="term" value="C:nucleus"/>
    <property type="evidence" value="ECO:0007669"/>
    <property type="project" value="UniProtKB-SubCell"/>
</dbReference>
<dbReference type="RefSeq" id="XP_037892708.1">
    <property type="nucleotide sequence ID" value="XM_038036780.1"/>
</dbReference>
<proteinExistence type="inferred from homology"/>
<keyword evidence="4" id="KW-0540">Nuclease</keyword>
<comment type="cofactor">
    <cofactor evidence="1">
        <name>a divalent metal cation</name>
        <dbReference type="ChEBI" id="CHEBI:60240"/>
    </cofactor>
</comment>
<dbReference type="Proteomes" id="UP000092443">
    <property type="component" value="Unplaced"/>
</dbReference>
<dbReference type="GO" id="GO:0046872">
    <property type="term" value="F:metal ion binding"/>
    <property type="evidence" value="ECO:0007669"/>
    <property type="project" value="UniProtKB-KW"/>
</dbReference>
<evidence type="ECO:0000256" key="6">
    <source>
        <dbReference type="ARBA" id="ARBA00022801"/>
    </source>
</evidence>
<name>A0A9C5Z422_9MUSC</name>